<organism evidence="2 3">
    <name type="scientific">Candidatus Liptonbacteria bacterium RIFCSPLOWO2_01_FULL_52_25</name>
    <dbReference type="NCBI Taxonomy" id="1798650"/>
    <lineage>
        <taxon>Bacteria</taxon>
        <taxon>Candidatus Liptoniibacteriota</taxon>
    </lineage>
</organism>
<dbReference type="SUPFAM" id="SSF143430">
    <property type="entry name" value="TTP0101/SSO1404-like"/>
    <property type="match status" value="1"/>
</dbReference>
<dbReference type="AlphaFoldDB" id="A0A1G2CCK2"/>
<comment type="caution">
    <text evidence="2">The sequence shown here is derived from an EMBL/GenBank/DDBJ whole genome shotgun (WGS) entry which is preliminary data.</text>
</comment>
<accession>A0A1G2CCK2</accession>
<proteinExistence type="predicted"/>
<reference evidence="2 3" key="1">
    <citation type="journal article" date="2016" name="Nat. Commun.">
        <title>Thousands of microbial genomes shed light on interconnected biogeochemical processes in an aquifer system.</title>
        <authorList>
            <person name="Anantharaman K."/>
            <person name="Brown C.T."/>
            <person name="Hug L.A."/>
            <person name="Sharon I."/>
            <person name="Castelle C.J."/>
            <person name="Probst A.J."/>
            <person name="Thomas B.C."/>
            <person name="Singh A."/>
            <person name="Wilkins M.J."/>
            <person name="Karaoz U."/>
            <person name="Brodie E.L."/>
            <person name="Williams K.H."/>
            <person name="Hubbard S.S."/>
            <person name="Banfield J.F."/>
        </authorList>
    </citation>
    <scope>NUCLEOTIDE SEQUENCE [LARGE SCALE GENOMIC DNA]</scope>
</reference>
<gene>
    <name evidence="2" type="ORF">A2945_05245</name>
</gene>
<evidence type="ECO:0000313" key="3">
    <source>
        <dbReference type="Proteomes" id="UP000178880"/>
    </source>
</evidence>
<dbReference type="EMBL" id="MHLA01000021">
    <property type="protein sequence ID" value="OGY99095.1"/>
    <property type="molecule type" value="Genomic_DNA"/>
</dbReference>
<dbReference type="Proteomes" id="UP000178880">
    <property type="component" value="Unassembled WGS sequence"/>
</dbReference>
<evidence type="ECO:0000313" key="2">
    <source>
        <dbReference type="EMBL" id="OGY99095.1"/>
    </source>
</evidence>
<dbReference type="Pfam" id="PF20803">
    <property type="entry name" value="PaaX_M"/>
    <property type="match status" value="1"/>
</dbReference>
<evidence type="ECO:0000259" key="1">
    <source>
        <dbReference type="Pfam" id="PF20803"/>
    </source>
</evidence>
<dbReference type="STRING" id="1798650.A2945_05245"/>
<sequence>MRVRRNSRPYTLLKYLATGSGVLILSMVAPLSGAQIVKALVVGYIRQKRFEKDRFLRDLKSLQKRSLVNYRELDSGRVEITLTKMGKEKMLTYQLDDMRLEKPARWDGTWRLIMFDIPHSEKTARDVFRRKLNDLKFHPLQKSVFITPYSCEDEIDFIASIFDIRKFVLILYVSHFEGEEKLKHHFGL</sequence>
<dbReference type="InterPro" id="IPR048846">
    <property type="entry name" value="PaaX-like_central"/>
</dbReference>
<dbReference type="Gene3D" id="3.30.70.2650">
    <property type="match status" value="1"/>
</dbReference>
<name>A0A1G2CCK2_9BACT</name>
<feature type="domain" description="Transcriptional repressor PaaX-like central Cas2-like" evidence="1">
    <location>
        <begin position="104"/>
        <end position="180"/>
    </location>
</feature>
<protein>
    <recommendedName>
        <fullName evidence="1">Transcriptional repressor PaaX-like central Cas2-like domain-containing protein</fullName>
    </recommendedName>
</protein>